<dbReference type="Proteomes" id="UP000886749">
    <property type="component" value="Unassembled WGS sequence"/>
</dbReference>
<dbReference type="AlphaFoldDB" id="A0A9D1AIF3"/>
<dbReference type="InterPro" id="IPR036390">
    <property type="entry name" value="WH_DNA-bd_sf"/>
</dbReference>
<evidence type="ECO:0000313" key="1">
    <source>
        <dbReference type="EMBL" id="HIR40782.1"/>
    </source>
</evidence>
<reference evidence="1" key="1">
    <citation type="submission" date="2020-10" db="EMBL/GenBank/DDBJ databases">
        <authorList>
            <person name="Gilroy R."/>
        </authorList>
    </citation>
    <scope>NUCLEOTIDE SEQUENCE</scope>
    <source>
        <strain evidence="1">CHK184-25365</strain>
    </source>
</reference>
<dbReference type="EMBL" id="DVGY01000073">
    <property type="protein sequence ID" value="HIR40782.1"/>
    <property type="molecule type" value="Genomic_DNA"/>
</dbReference>
<name>A0A9D1AIF3_9FIRM</name>
<comment type="caution">
    <text evidence="1">The sequence shown here is derived from an EMBL/GenBank/DDBJ whole genome shotgun (WGS) entry which is preliminary data.</text>
</comment>
<gene>
    <name evidence="1" type="ORF">IAB36_03035</name>
</gene>
<accession>A0A9D1AIF3</accession>
<protein>
    <submittedName>
        <fullName evidence="1">WYL domain-containing protein</fullName>
    </submittedName>
</protein>
<feature type="non-terminal residue" evidence="1">
    <location>
        <position position="162"/>
    </location>
</feature>
<sequence length="162" mass="18823">MEKNTSKRRLLSLAKLFWEQTDEEHSLTLPQMQQYLQQQGIQAERKALYSDLKTLQDCGMDIVRTNLGRDCRYFLAGRTFQLPELKLLVDAVNASAILTQQQSKQLIEKLSQLTSRAQSVQLRRSLVASPRKTPHTGIYYTIDTIYQALGEQVPISFYYYHY</sequence>
<evidence type="ECO:0000313" key="2">
    <source>
        <dbReference type="Proteomes" id="UP000886749"/>
    </source>
</evidence>
<proteinExistence type="predicted"/>
<dbReference type="SUPFAM" id="SSF46785">
    <property type="entry name" value="Winged helix' DNA-binding domain"/>
    <property type="match status" value="1"/>
</dbReference>
<reference evidence="1" key="2">
    <citation type="journal article" date="2021" name="PeerJ">
        <title>Extensive microbial diversity within the chicken gut microbiome revealed by metagenomics and culture.</title>
        <authorList>
            <person name="Gilroy R."/>
            <person name="Ravi A."/>
            <person name="Getino M."/>
            <person name="Pursley I."/>
            <person name="Horton D.L."/>
            <person name="Alikhan N.F."/>
            <person name="Baker D."/>
            <person name="Gharbi K."/>
            <person name="Hall N."/>
            <person name="Watson M."/>
            <person name="Adriaenssens E.M."/>
            <person name="Foster-Nyarko E."/>
            <person name="Jarju S."/>
            <person name="Secka A."/>
            <person name="Antonio M."/>
            <person name="Oren A."/>
            <person name="Chaudhuri R.R."/>
            <person name="La Ragione R."/>
            <person name="Hildebrand F."/>
            <person name="Pallen M.J."/>
        </authorList>
    </citation>
    <scope>NUCLEOTIDE SEQUENCE</scope>
    <source>
        <strain evidence="1">CHK184-25365</strain>
    </source>
</reference>
<organism evidence="1 2">
    <name type="scientific">Candidatus Egerieicola pullicola</name>
    <dbReference type="NCBI Taxonomy" id="2840775"/>
    <lineage>
        <taxon>Bacteria</taxon>
        <taxon>Bacillati</taxon>
        <taxon>Bacillota</taxon>
        <taxon>Clostridia</taxon>
        <taxon>Eubacteriales</taxon>
        <taxon>Oscillospiraceae</taxon>
        <taxon>Oscillospiraceae incertae sedis</taxon>
        <taxon>Candidatus Egerieicola</taxon>
    </lineage>
</organism>